<evidence type="ECO:0008006" key="3">
    <source>
        <dbReference type="Google" id="ProtNLM"/>
    </source>
</evidence>
<keyword evidence="2" id="KW-1185">Reference proteome</keyword>
<evidence type="ECO:0000313" key="2">
    <source>
        <dbReference type="Proteomes" id="UP001595756"/>
    </source>
</evidence>
<dbReference type="RefSeq" id="WP_376812310.1">
    <property type="nucleotide sequence ID" value="NZ_JBHSDY010000003.1"/>
</dbReference>
<name>A0ABV8RX21_9BURK</name>
<gene>
    <name evidence="1" type="ORF">ACFO0J_06880</name>
</gene>
<organism evidence="1 2">
    <name type="scientific">Castellaniella hirudinis</name>
    <dbReference type="NCBI Taxonomy" id="1144617"/>
    <lineage>
        <taxon>Bacteria</taxon>
        <taxon>Pseudomonadati</taxon>
        <taxon>Pseudomonadota</taxon>
        <taxon>Betaproteobacteria</taxon>
        <taxon>Burkholderiales</taxon>
        <taxon>Alcaligenaceae</taxon>
        <taxon>Castellaniella</taxon>
    </lineage>
</organism>
<sequence length="755" mass="83718">MNGITLRQFESLAGQNQSGVITLDKSNQDLLINNKGTLGRAIVSAFKDIGQALGWGDSTRAQRQSEALEVFQKLLESRYGKAATAQAMQQAGLQGASQLNARDVDRVIQLAARGRHENLLDQAARLSKYEPPIAGSDPSEAFQRILSSFKPPVVLSSLSDQVCREYTQRLSEGCKGISNLGVKPLSEEKMFALGRETLKHVLGMEARGQLDDARAVRDSLRQGWKDLLLAIGQGATPQDIMNCLDVIQQRTSLLLRYETGPDEDIGSDFFQECAGTALLGALNEMRGEQAPLVRSLLDRALDDQGALKSIYLAVQDGLSAFDEHGSLTNLQFAGRLQRDIGTLVSVLTSAMGSRGGSDDDNIDRLGAETLKGSLRQEGVQMFEQARQRQFDPQRDLIQGYLSRYDDPDTDEDLPLWYKTEALVQLEQDVLAQAESLQRSPREILSDLRVALDTFEDMLPEFKARIVAAFDAIEAGLTMHERLDDHPVFGVLAPQDHWRLFTPGNLQDLPGAGKWTLEQYGQGSLAAMQRAFLGMIDDLRDGAPLDDRWLDRIQQTGSKNTFRNEDLSNTYKTSFKAMDEDGSEAISLLEESRVPSGYRNGDTNLNLRQDTQLTPAGRDELRALLQSDPWFKSINETDTGFDISFTSRTDQECRDRARDILARHEQDMTRALTDEDRIAVIARTTQALYRSHLFMDGNTRTTVFVAMNGLLLKAGLSPCILPEPKAAAGFSSDEFAQEIIRGQQVFQALSDNQDSL</sequence>
<dbReference type="InterPro" id="IPR036597">
    <property type="entry name" value="Fido-like_dom_sf"/>
</dbReference>
<proteinExistence type="predicted"/>
<protein>
    <recommendedName>
        <fullName evidence="3">Fido domain-containing protein</fullName>
    </recommendedName>
</protein>
<dbReference type="Gene3D" id="1.10.3290.10">
    <property type="entry name" value="Fido-like domain"/>
    <property type="match status" value="1"/>
</dbReference>
<evidence type="ECO:0000313" key="1">
    <source>
        <dbReference type="EMBL" id="MFC4297762.1"/>
    </source>
</evidence>
<reference evidence="2" key="1">
    <citation type="journal article" date="2019" name="Int. J. Syst. Evol. Microbiol.">
        <title>The Global Catalogue of Microorganisms (GCM) 10K type strain sequencing project: providing services to taxonomists for standard genome sequencing and annotation.</title>
        <authorList>
            <consortium name="The Broad Institute Genomics Platform"/>
            <consortium name="The Broad Institute Genome Sequencing Center for Infectious Disease"/>
            <person name="Wu L."/>
            <person name="Ma J."/>
        </authorList>
    </citation>
    <scope>NUCLEOTIDE SEQUENCE [LARGE SCALE GENOMIC DNA]</scope>
    <source>
        <strain evidence="2">CGMCC 1.19029</strain>
    </source>
</reference>
<accession>A0ABV8RX21</accession>
<dbReference type="Proteomes" id="UP001595756">
    <property type="component" value="Unassembled WGS sequence"/>
</dbReference>
<dbReference type="EMBL" id="JBHSDY010000003">
    <property type="protein sequence ID" value="MFC4297762.1"/>
    <property type="molecule type" value="Genomic_DNA"/>
</dbReference>
<comment type="caution">
    <text evidence="1">The sequence shown here is derived from an EMBL/GenBank/DDBJ whole genome shotgun (WGS) entry which is preliminary data.</text>
</comment>